<proteinExistence type="predicted"/>
<evidence type="ECO:0000313" key="3">
    <source>
        <dbReference type="Proteomes" id="UP000238523"/>
    </source>
</evidence>
<keyword evidence="2" id="KW-0614">Plasmid</keyword>
<dbReference type="EMBL" id="CP025014">
    <property type="protein sequence ID" value="AUW46846.1"/>
    <property type="molecule type" value="Genomic_DNA"/>
</dbReference>
<name>A0A2K9ZF32_RHILE</name>
<dbReference type="AlphaFoldDB" id="A0A2K9ZF32"/>
<geneLocation type="plasmid" evidence="3">
    <name>prln2</name>
</geneLocation>
<organism evidence="2 3">
    <name type="scientific">Rhizobium leguminosarum</name>
    <dbReference type="NCBI Taxonomy" id="384"/>
    <lineage>
        <taxon>Bacteria</taxon>
        <taxon>Pseudomonadati</taxon>
        <taxon>Pseudomonadota</taxon>
        <taxon>Alphaproteobacteria</taxon>
        <taxon>Hyphomicrobiales</taxon>
        <taxon>Rhizobiaceae</taxon>
        <taxon>Rhizobium/Agrobacterium group</taxon>
        <taxon>Rhizobium</taxon>
    </lineage>
</organism>
<evidence type="ECO:0000313" key="2">
    <source>
        <dbReference type="EMBL" id="AUW46846.1"/>
    </source>
</evidence>
<evidence type="ECO:0000256" key="1">
    <source>
        <dbReference type="SAM" id="MobiDB-lite"/>
    </source>
</evidence>
<reference evidence="2 3" key="1">
    <citation type="submission" date="2017-11" db="EMBL/GenBank/DDBJ databases">
        <title>Complete genome of Rhizobium leguminosarum Norway, an ineffective micro-symbiont.</title>
        <authorList>
            <person name="Hoffrichter A."/>
            <person name="Liang J."/>
            <person name="Brachmann A."/>
            <person name="Marin M."/>
        </authorList>
    </citation>
    <scope>NUCLEOTIDE SEQUENCE [LARGE SCALE GENOMIC DNA]</scope>
    <source>
        <strain evidence="2 3">Norway</strain>
        <plasmid evidence="3">Plasmid prln2</plasmid>
    </source>
</reference>
<gene>
    <name evidence="2" type="ORF">CUJ84_pRLN2000306</name>
</gene>
<sequence>MRTLASQAPLVAAILDNLKRLGLGATDTLPKTEDPEHLMVPSGSKSREYT</sequence>
<protein>
    <submittedName>
        <fullName evidence="2">Uncharacterized protein</fullName>
    </submittedName>
</protein>
<accession>A0A2K9ZF32</accession>
<feature type="region of interest" description="Disordered" evidence="1">
    <location>
        <begin position="26"/>
        <end position="50"/>
    </location>
</feature>
<dbReference type="Proteomes" id="UP000238523">
    <property type="component" value="Plasmid pRLN2"/>
</dbReference>